<dbReference type="SUPFAM" id="SSF53448">
    <property type="entry name" value="Nucleotide-diphospho-sugar transferases"/>
    <property type="match status" value="1"/>
</dbReference>
<organism evidence="4 5">
    <name type="scientific">Candidatus Doudnabacteria bacterium RIFCSPHIGHO2_01_FULL_50_11</name>
    <dbReference type="NCBI Taxonomy" id="1817828"/>
    <lineage>
        <taxon>Bacteria</taxon>
        <taxon>Candidatus Doudnaibacteriota</taxon>
    </lineage>
</organism>
<evidence type="ECO:0000256" key="1">
    <source>
        <dbReference type="ARBA" id="ARBA00022679"/>
    </source>
</evidence>
<evidence type="ECO:0000313" key="5">
    <source>
        <dbReference type="Proteomes" id="UP000178377"/>
    </source>
</evidence>
<dbReference type="Proteomes" id="UP000178377">
    <property type="component" value="Unassembled WGS sequence"/>
</dbReference>
<dbReference type="InterPro" id="IPR029044">
    <property type="entry name" value="Nucleotide-diphossugar_trans"/>
</dbReference>
<proteinExistence type="predicted"/>
<evidence type="ECO:0000259" key="3">
    <source>
        <dbReference type="Pfam" id="PF12804"/>
    </source>
</evidence>
<evidence type="ECO:0000313" key="4">
    <source>
        <dbReference type="EMBL" id="OGE89198.1"/>
    </source>
</evidence>
<dbReference type="Gene3D" id="3.90.550.10">
    <property type="entry name" value="Spore Coat Polysaccharide Biosynthesis Protein SpsA, Chain A"/>
    <property type="match status" value="1"/>
</dbReference>
<dbReference type="AlphaFoldDB" id="A0A1F5PH02"/>
<evidence type="ECO:0000256" key="2">
    <source>
        <dbReference type="ARBA" id="ARBA00022695"/>
    </source>
</evidence>
<dbReference type="InterPro" id="IPR025877">
    <property type="entry name" value="MobA-like_NTP_Trfase"/>
</dbReference>
<dbReference type="InterPro" id="IPR050065">
    <property type="entry name" value="GlmU-like"/>
</dbReference>
<feature type="domain" description="MobA-like NTP transferase" evidence="3">
    <location>
        <begin position="8"/>
        <end position="143"/>
    </location>
</feature>
<dbReference type="PANTHER" id="PTHR43584:SF8">
    <property type="entry name" value="N-ACETYLMURAMATE ALPHA-1-PHOSPHATE URIDYLYLTRANSFERASE"/>
    <property type="match status" value="1"/>
</dbReference>
<gene>
    <name evidence="4" type="ORF">A2722_00485</name>
</gene>
<keyword evidence="1" id="KW-0808">Transferase</keyword>
<accession>A0A1F5PH02</accession>
<sequence length="259" mass="29515">MARNEWGVILLAGGKGIINGQPKTLLKVDGLSMPQRLVASLEQLDLPIVVVASGISEIRKGLERDLGHFKRVRFVVQPWRLGTADAFSRGASLLQSLGCSDALVVHADHPAWTVRTFQEIIGAHQAREATMTLGVVRSQMMHQPWPRCFQNFGRIYRDNGTITVIETRRTEEIRSGDFEFNAALYCLKLEWGMQNLGKLLPRYKESPQDDVPEFFLPELLKIAFEAGEKLHFEPVFWMEAMAVNTKEELEECMNRYLWK</sequence>
<dbReference type="EMBL" id="MFEO01000026">
    <property type="protein sequence ID" value="OGE89198.1"/>
    <property type="molecule type" value="Genomic_DNA"/>
</dbReference>
<keyword evidence="2" id="KW-0548">Nucleotidyltransferase</keyword>
<name>A0A1F5PH02_9BACT</name>
<dbReference type="STRING" id="1817828.A2722_00485"/>
<dbReference type="GO" id="GO:0016779">
    <property type="term" value="F:nucleotidyltransferase activity"/>
    <property type="evidence" value="ECO:0007669"/>
    <property type="project" value="UniProtKB-KW"/>
</dbReference>
<dbReference type="Pfam" id="PF12804">
    <property type="entry name" value="NTP_transf_3"/>
    <property type="match status" value="1"/>
</dbReference>
<reference evidence="4 5" key="1">
    <citation type="journal article" date="2016" name="Nat. Commun.">
        <title>Thousands of microbial genomes shed light on interconnected biogeochemical processes in an aquifer system.</title>
        <authorList>
            <person name="Anantharaman K."/>
            <person name="Brown C.T."/>
            <person name="Hug L.A."/>
            <person name="Sharon I."/>
            <person name="Castelle C.J."/>
            <person name="Probst A.J."/>
            <person name="Thomas B.C."/>
            <person name="Singh A."/>
            <person name="Wilkins M.J."/>
            <person name="Karaoz U."/>
            <person name="Brodie E.L."/>
            <person name="Williams K.H."/>
            <person name="Hubbard S.S."/>
            <person name="Banfield J.F."/>
        </authorList>
    </citation>
    <scope>NUCLEOTIDE SEQUENCE [LARGE SCALE GENOMIC DNA]</scope>
</reference>
<comment type="caution">
    <text evidence="4">The sequence shown here is derived from an EMBL/GenBank/DDBJ whole genome shotgun (WGS) entry which is preliminary data.</text>
</comment>
<dbReference type="PANTHER" id="PTHR43584">
    <property type="entry name" value="NUCLEOTIDYL TRANSFERASE"/>
    <property type="match status" value="1"/>
</dbReference>
<protein>
    <recommendedName>
        <fullName evidence="3">MobA-like NTP transferase domain-containing protein</fullName>
    </recommendedName>
</protein>